<sequence length="377" mass="39619">MTTVHITLSETNPTAEYVALQRYSGAMLFGTRLRVYLDGAAEATVDLESTVGRAWRWRAQEIGYHDMVTRTVAVPESETPVEYADLVDVDPETMQPDDEPEAAWWQALSETAAGVVPDGSVGLVKLAPDVLAALDEVGQPGPQGDQGLSAYEVAVAGGYSGTEADWLLGLVGPAGLPGATGDPGPGVTAGGTVGQVLAKGSATDHDTEWIDPVPSAHASSHAPGGADDLSATYSAVDTVHDSAPPRDYLRRIRLDYPISVGNPDIERIYVGTGAGELSAWRNEWGGLRGTPHVAYKADALVRGIPRTDLGASADGGWLELEDASRTTQLYKRDWWGRLWRSDGAAAAIQMADVLVLGPGDPVPSGTPAGTVIVRTEA</sequence>
<gene>
    <name evidence="1" type="ordered locus">Strop_0545</name>
</gene>
<dbReference type="STRING" id="369723.Strop_0545"/>
<evidence type="ECO:0000313" key="1">
    <source>
        <dbReference type="EMBL" id="ABP53028.1"/>
    </source>
</evidence>
<dbReference type="KEGG" id="stp:Strop_0545"/>
<dbReference type="EMBL" id="CP000667">
    <property type="protein sequence ID" value="ABP53028.1"/>
    <property type="molecule type" value="Genomic_DNA"/>
</dbReference>
<protein>
    <submittedName>
        <fullName evidence="1">Uncharacterized protein</fullName>
    </submittedName>
</protein>
<dbReference type="RefSeq" id="WP_011904462.1">
    <property type="nucleotide sequence ID" value="NC_009380.1"/>
</dbReference>
<dbReference type="AlphaFoldDB" id="A4X2C8"/>
<evidence type="ECO:0000313" key="2">
    <source>
        <dbReference type="Proteomes" id="UP000000235"/>
    </source>
</evidence>
<keyword evidence="2" id="KW-1185">Reference proteome</keyword>
<dbReference type="Proteomes" id="UP000000235">
    <property type="component" value="Chromosome"/>
</dbReference>
<name>A4X2C8_SALTO</name>
<accession>A4X2C8</accession>
<proteinExistence type="predicted"/>
<organism evidence="1 2">
    <name type="scientific">Salinispora tropica (strain ATCC BAA-916 / DSM 44818 / JCM 13857 / NBRC 105044 / CNB-440)</name>
    <dbReference type="NCBI Taxonomy" id="369723"/>
    <lineage>
        <taxon>Bacteria</taxon>
        <taxon>Bacillati</taxon>
        <taxon>Actinomycetota</taxon>
        <taxon>Actinomycetes</taxon>
        <taxon>Micromonosporales</taxon>
        <taxon>Micromonosporaceae</taxon>
        <taxon>Salinispora</taxon>
    </lineage>
</organism>
<dbReference type="HOGENOM" id="CLU_733394_0_0_11"/>
<reference evidence="2" key="1">
    <citation type="journal article" date="2007" name="Proc. Natl. Acad. Sci. U.S.A.">
        <title>Genome sequencing reveals complex secondary metabolome in the marine actinomycete Salinispora tropica.</title>
        <authorList>
            <person name="Udwary D.W."/>
            <person name="Zeigler L."/>
            <person name="Asolkar R.N."/>
            <person name="Singan V."/>
            <person name="Lapidus A."/>
            <person name="Fenical W."/>
            <person name="Jensen P.R."/>
            <person name="Moore B.S."/>
        </authorList>
    </citation>
    <scope>NUCLEOTIDE SEQUENCE [LARGE SCALE GENOMIC DNA]</scope>
    <source>
        <strain evidence="2">ATCC BAA-916 / DSM 44818 / CNB-440</strain>
    </source>
</reference>